<dbReference type="Gene3D" id="2.70.150.10">
    <property type="entry name" value="Calcium-transporting ATPase, cytoplasmic transduction domain A"/>
    <property type="match status" value="1"/>
</dbReference>
<dbReference type="PANTHER" id="PTHR48085">
    <property type="entry name" value="CADMIUM/ZINC-TRANSPORTING ATPASE HMA2-RELATED"/>
    <property type="match status" value="1"/>
</dbReference>
<dbReference type="GO" id="GO:0019829">
    <property type="term" value="F:ATPase-coupled monoatomic cation transmembrane transporter activity"/>
    <property type="evidence" value="ECO:0007669"/>
    <property type="project" value="InterPro"/>
</dbReference>
<keyword evidence="5 6" id="KW-0472">Membrane</keyword>
<keyword evidence="4 6" id="KW-1133">Transmembrane helix</keyword>
<dbReference type="InterPro" id="IPR018303">
    <property type="entry name" value="ATPase_P-typ_P_site"/>
</dbReference>
<evidence type="ECO:0000256" key="5">
    <source>
        <dbReference type="ARBA" id="ARBA00023136"/>
    </source>
</evidence>
<dbReference type="InterPro" id="IPR059000">
    <property type="entry name" value="ATPase_P-type_domA"/>
</dbReference>
<evidence type="ECO:0000313" key="8">
    <source>
        <dbReference type="EMBL" id="CAB4868603.1"/>
    </source>
</evidence>
<dbReference type="InterPro" id="IPR023298">
    <property type="entry name" value="ATPase_P-typ_TM_dom_sf"/>
</dbReference>
<keyword evidence="3 6" id="KW-0812">Transmembrane</keyword>
<name>A0A6J7DMT9_9ZZZZ</name>
<gene>
    <name evidence="8" type="ORF">UFOPK3423_00615</name>
</gene>
<dbReference type="PROSITE" id="PS00154">
    <property type="entry name" value="ATPASE_E1_E2"/>
    <property type="match status" value="1"/>
</dbReference>
<dbReference type="InterPro" id="IPR023214">
    <property type="entry name" value="HAD_sf"/>
</dbReference>
<dbReference type="NCBIfam" id="TIGR01525">
    <property type="entry name" value="ATPase-IB_hvy"/>
    <property type="match status" value="1"/>
</dbReference>
<comment type="subcellular location">
    <subcellularLocation>
        <location evidence="1">Membrane</location>
    </subcellularLocation>
</comment>
<dbReference type="InterPro" id="IPR027256">
    <property type="entry name" value="P-typ_ATPase_IB"/>
</dbReference>
<feature type="transmembrane region" description="Helical" evidence="6">
    <location>
        <begin position="267"/>
        <end position="291"/>
    </location>
</feature>
<dbReference type="Pfam" id="PF00702">
    <property type="entry name" value="Hydrolase"/>
    <property type="match status" value="1"/>
</dbReference>
<dbReference type="GO" id="GO:0005524">
    <property type="term" value="F:ATP binding"/>
    <property type="evidence" value="ECO:0007669"/>
    <property type="project" value="InterPro"/>
</dbReference>
<dbReference type="SUPFAM" id="SSF81665">
    <property type="entry name" value="Calcium ATPase, transmembrane domain M"/>
    <property type="match status" value="1"/>
</dbReference>
<evidence type="ECO:0000256" key="4">
    <source>
        <dbReference type="ARBA" id="ARBA00022989"/>
    </source>
</evidence>
<dbReference type="Pfam" id="PF00122">
    <property type="entry name" value="E1-E2_ATPase"/>
    <property type="match status" value="1"/>
</dbReference>
<dbReference type="PANTHER" id="PTHR48085:SF5">
    <property type="entry name" value="CADMIUM_ZINC-TRANSPORTING ATPASE HMA4-RELATED"/>
    <property type="match status" value="1"/>
</dbReference>
<dbReference type="SUPFAM" id="SSF81653">
    <property type="entry name" value="Calcium ATPase, transduction domain A"/>
    <property type="match status" value="1"/>
</dbReference>
<evidence type="ECO:0000256" key="6">
    <source>
        <dbReference type="SAM" id="Phobius"/>
    </source>
</evidence>
<feature type="transmembrane region" description="Helical" evidence="6">
    <location>
        <begin position="20"/>
        <end position="40"/>
    </location>
</feature>
<evidence type="ECO:0000259" key="7">
    <source>
        <dbReference type="Pfam" id="PF00122"/>
    </source>
</evidence>
<feature type="transmembrane region" description="Helical" evidence="6">
    <location>
        <begin position="77"/>
        <end position="108"/>
    </location>
</feature>
<dbReference type="AlphaFoldDB" id="A0A6J7DMT9"/>
<feature type="transmembrane region" description="Helical" evidence="6">
    <location>
        <begin position="580"/>
        <end position="599"/>
    </location>
</feature>
<evidence type="ECO:0000256" key="1">
    <source>
        <dbReference type="ARBA" id="ARBA00004370"/>
    </source>
</evidence>
<dbReference type="GO" id="GO:0016887">
    <property type="term" value="F:ATP hydrolysis activity"/>
    <property type="evidence" value="ECO:0007669"/>
    <property type="project" value="InterPro"/>
</dbReference>
<dbReference type="SUPFAM" id="SSF56784">
    <property type="entry name" value="HAD-like"/>
    <property type="match status" value="1"/>
</dbReference>
<feature type="transmembrane region" description="Helical" evidence="6">
    <location>
        <begin position="242"/>
        <end position="261"/>
    </location>
</feature>
<dbReference type="NCBIfam" id="TIGR01494">
    <property type="entry name" value="ATPase_P-type"/>
    <property type="match status" value="2"/>
</dbReference>
<dbReference type="Gene3D" id="3.40.1110.10">
    <property type="entry name" value="Calcium-transporting ATPase, cytoplasmic domain N"/>
    <property type="match status" value="1"/>
</dbReference>
<dbReference type="PRINTS" id="PR00119">
    <property type="entry name" value="CATATPASE"/>
</dbReference>
<dbReference type="InterPro" id="IPR001757">
    <property type="entry name" value="P_typ_ATPase"/>
</dbReference>
<dbReference type="GO" id="GO:0016020">
    <property type="term" value="C:membrane"/>
    <property type="evidence" value="ECO:0007669"/>
    <property type="project" value="UniProtKB-SubCell"/>
</dbReference>
<dbReference type="InterPro" id="IPR036412">
    <property type="entry name" value="HAD-like_sf"/>
</dbReference>
<dbReference type="EMBL" id="CAFBLQ010000050">
    <property type="protein sequence ID" value="CAB4868603.1"/>
    <property type="molecule type" value="Genomic_DNA"/>
</dbReference>
<dbReference type="PROSITE" id="PS01229">
    <property type="entry name" value="COF_2"/>
    <property type="match status" value="1"/>
</dbReference>
<accession>A0A6J7DMT9</accession>
<reference evidence="8" key="1">
    <citation type="submission" date="2020-05" db="EMBL/GenBank/DDBJ databases">
        <authorList>
            <person name="Chiriac C."/>
            <person name="Salcher M."/>
            <person name="Ghai R."/>
            <person name="Kavagutti S V."/>
        </authorList>
    </citation>
    <scope>NUCLEOTIDE SEQUENCE</scope>
</reference>
<dbReference type="GO" id="GO:0015086">
    <property type="term" value="F:cadmium ion transmembrane transporter activity"/>
    <property type="evidence" value="ECO:0007669"/>
    <property type="project" value="TreeGrafter"/>
</dbReference>
<sequence>MAPDDDRQGLRRLIAEHLPRVLALLCLTGIVSGGVLALVGRDEAARVAWATTIVVTLIPLTWGVVRALLRADVGVDVIALLAMASALAVGEYLAGAVVALMLSGGNALEAYAARRARRDLTALLARAPRVAQRREGDRWIEVPVGELRRGDRVLVRRGDVVAVDGTVDGGSAVIDASAMTGESLPVTVPAGGSVRSGTANAGDPFELRATQRADDSSYAALVRLVREAEKERAPFVRMADRYAVWFLLVTVLLAGGSWLVSGDAVRAVAVLVVATPCPLILAAPIALIGGLSRAARAGIIIKGGSAIEQLGEARTVLLDKTGTLTIGEPGVREVIPVNGFDEAETLRLAASVDQLSAHVLAGGLVREALGRGLELAPPLAATETPGQGISGTIEGRRVSVGSAAFLAAEGCETDQAADRLIALDRAEGMARVMVGIDGRLAGVIVMADHLREDAAQMVAVLRERGVQVAMVTGDHESVAQEIAQRVGLDQVYAGRSPEGKLEVVAAMRAQERLRPVVMVGDGVNDAPALALADVGIAMGAAGSTISAETADCVITVDRVDRVAEAIRLGRRTLRIARQSVLWGIGLSVAAMGIAAAGYLPPVAGALLQEAIDVAVILNALRVLRG</sequence>
<evidence type="ECO:0000256" key="2">
    <source>
        <dbReference type="ARBA" id="ARBA00006024"/>
    </source>
</evidence>
<proteinExistence type="inferred from homology"/>
<dbReference type="InterPro" id="IPR023299">
    <property type="entry name" value="ATPase_P-typ_cyto_dom_N"/>
</dbReference>
<dbReference type="Gene3D" id="3.40.50.1000">
    <property type="entry name" value="HAD superfamily/HAD-like"/>
    <property type="match status" value="1"/>
</dbReference>
<dbReference type="InterPro" id="IPR008250">
    <property type="entry name" value="ATPase_P-typ_transduc_dom_A_sf"/>
</dbReference>
<evidence type="ECO:0000256" key="3">
    <source>
        <dbReference type="ARBA" id="ARBA00022692"/>
    </source>
</evidence>
<organism evidence="8">
    <name type="scientific">freshwater metagenome</name>
    <dbReference type="NCBI Taxonomy" id="449393"/>
    <lineage>
        <taxon>unclassified sequences</taxon>
        <taxon>metagenomes</taxon>
        <taxon>ecological metagenomes</taxon>
    </lineage>
</organism>
<dbReference type="InterPro" id="IPR051014">
    <property type="entry name" value="Cation_Transport_ATPase_IB"/>
</dbReference>
<feature type="domain" description="P-type ATPase A" evidence="7">
    <location>
        <begin position="127"/>
        <end position="225"/>
    </location>
</feature>
<comment type="similarity">
    <text evidence="2">Belongs to the cation transport ATPase (P-type) (TC 3.A.3) family. Type IB subfamily.</text>
</comment>
<protein>
    <submittedName>
        <fullName evidence="8">Unannotated protein</fullName>
    </submittedName>
</protein>
<feature type="transmembrane region" description="Helical" evidence="6">
    <location>
        <begin position="47"/>
        <end position="65"/>
    </location>
</feature>